<protein>
    <submittedName>
        <fullName evidence="2">Uncharacterized protein</fullName>
    </submittedName>
</protein>
<accession>A0AAV7VLK2</accession>
<feature type="compositionally biased region" description="Basic and acidic residues" evidence="1">
    <location>
        <begin position="7"/>
        <end position="29"/>
    </location>
</feature>
<dbReference type="EMBL" id="JANPWB010000003">
    <property type="protein sequence ID" value="KAJ1201801.1"/>
    <property type="molecule type" value="Genomic_DNA"/>
</dbReference>
<gene>
    <name evidence="2" type="ORF">NDU88_005607</name>
</gene>
<proteinExistence type="predicted"/>
<keyword evidence="3" id="KW-1185">Reference proteome</keyword>
<dbReference type="Proteomes" id="UP001066276">
    <property type="component" value="Chromosome 2_1"/>
</dbReference>
<feature type="region of interest" description="Disordered" evidence="1">
    <location>
        <begin position="1"/>
        <end position="44"/>
    </location>
</feature>
<comment type="caution">
    <text evidence="2">The sequence shown here is derived from an EMBL/GenBank/DDBJ whole genome shotgun (WGS) entry which is preliminary data.</text>
</comment>
<organism evidence="2 3">
    <name type="scientific">Pleurodeles waltl</name>
    <name type="common">Iberian ribbed newt</name>
    <dbReference type="NCBI Taxonomy" id="8319"/>
    <lineage>
        <taxon>Eukaryota</taxon>
        <taxon>Metazoa</taxon>
        <taxon>Chordata</taxon>
        <taxon>Craniata</taxon>
        <taxon>Vertebrata</taxon>
        <taxon>Euteleostomi</taxon>
        <taxon>Amphibia</taxon>
        <taxon>Batrachia</taxon>
        <taxon>Caudata</taxon>
        <taxon>Salamandroidea</taxon>
        <taxon>Salamandridae</taxon>
        <taxon>Pleurodelinae</taxon>
        <taxon>Pleurodeles</taxon>
    </lineage>
</organism>
<evidence type="ECO:0000313" key="2">
    <source>
        <dbReference type="EMBL" id="KAJ1201801.1"/>
    </source>
</evidence>
<evidence type="ECO:0000313" key="3">
    <source>
        <dbReference type="Proteomes" id="UP001066276"/>
    </source>
</evidence>
<evidence type="ECO:0000256" key="1">
    <source>
        <dbReference type="SAM" id="MobiDB-lite"/>
    </source>
</evidence>
<sequence length="96" mass="10640">MSSHCCGKREATLKDMFSKPQGKKPDKSMDFTPSPPIPSDAGSYEVDDAPVARSFLEELFSMLRDDLVSLKQDITADVKDLKKDFSKLGQRVDTLG</sequence>
<name>A0AAV7VLK2_PLEWA</name>
<reference evidence="2" key="1">
    <citation type="journal article" date="2022" name="bioRxiv">
        <title>Sequencing and chromosome-scale assembly of the giantPleurodeles waltlgenome.</title>
        <authorList>
            <person name="Brown T."/>
            <person name="Elewa A."/>
            <person name="Iarovenko S."/>
            <person name="Subramanian E."/>
            <person name="Araus A.J."/>
            <person name="Petzold A."/>
            <person name="Susuki M."/>
            <person name="Suzuki K.-i.T."/>
            <person name="Hayashi T."/>
            <person name="Toyoda A."/>
            <person name="Oliveira C."/>
            <person name="Osipova E."/>
            <person name="Leigh N.D."/>
            <person name="Simon A."/>
            <person name="Yun M.H."/>
        </authorList>
    </citation>
    <scope>NUCLEOTIDE SEQUENCE</scope>
    <source>
        <strain evidence="2">20211129_DDA</strain>
        <tissue evidence="2">Liver</tissue>
    </source>
</reference>
<dbReference type="AlphaFoldDB" id="A0AAV7VLK2"/>